<feature type="region of interest" description="Disordered" evidence="1">
    <location>
        <begin position="26"/>
        <end position="125"/>
    </location>
</feature>
<feature type="compositionally biased region" description="Basic and acidic residues" evidence="1">
    <location>
        <begin position="61"/>
        <end position="101"/>
    </location>
</feature>
<feature type="compositionally biased region" description="Basic residues" evidence="1">
    <location>
        <begin position="109"/>
        <end position="121"/>
    </location>
</feature>
<name>A0A6J5S542_9CAUD</name>
<feature type="compositionally biased region" description="Low complexity" evidence="1">
    <location>
        <begin position="49"/>
        <end position="60"/>
    </location>
</feature>
<reference evidence="2" key="1">
    <citation type="submission" date="2020-05" db="EMBL/GenBank/DDBJ databases">
        <authorList>
            <person name="Chiriac C."/>
            <person name="Salcher M."/>
            <person name="Ghai R."/>
            <person name="Kavagutti S V."/>
        </authorList>
    </citation>
    <scope>NUCLEOTIDE SEQUENCE</scope>
</reference>
<evidence type="ECO:0000256" key="1">
    <source>
        <dbReference type="SAM" id="MobiDB-lite"/>
    </source>
</evidence>
<accession>A0A6J5S542</accession>
<evidence type="ECO:0000313" key="2">
    <source>
        <dbReference type="EMBL" id="CAB4203476.1"/>
    </source>
</evidence>
<protein>
    <submittedName>
        <fullName evidence="2">Uncharacterized protein</fullName>
    </submittedName>
</protein>
<organism evidence="2">
    <name type="scientific">uncultured Caudovirales phage</name>
    <dbReference type="NCBI Taxonomy" id="2100421"/>
    <lineage>
        <taxon>Viruses</taxon>
        <taxon>Duplodnaviria</taxon>
        <taxon>Heunggongvirae</taxon>
        <taxon>Uroviricota</taxon>
        <taxon>Caudoviricetes</taxon>
        <taxon>Peduoviridae</taxon>
        <taxon>Maltschvirus</taxon>
        <taxon>Maltschvirus maltsch</taxon>
    </lineage>
</organism>
<dbReference type="EMBL" id="LR797331">
    <property type="protein sequence ID" value="CAB4203476.1"/>
    <property type="molecule type" value="Genomic_DNA"/>
</dbReference>
<gene>
    <name evidence="2" type="ORF">UFOVP1382_92</name>
</gene>
<feature type="compositionally biased region" description="Basic and acidic residues" evidence="1">
    <location>
        <begin position="26"/>
        <end position="43"/>
    </location>
</feature>
<feature type="region of interest" description="Disordered" evidence="1">
    <location>
        <begin position="287"/>
        <end position="312"/>
    </location>
</feature>
<sequence>MTHNRLQRKSDLLLDVVAALLVERLQPKPHHEGRPTVDPDPVRRRPASPRRAASRPVTEPVPRRPEPERRASVSVERAEGRDHPGRGDSTRHKVRCRKDSEPGGSLRRSGPRPRGRHRPSTHHGGVFPCRGVGPCWMVHRAGWIRFEGVGGKGVSASSLMVPTPWCLSSTLHHGGTALVPVCAHAVLSGVALYGSVHPVFLYAIKCVRLVGSWAPRCHPSGWSGLPSPWCGRRLGWPWEASGSSWRLRARLRTAAHHGAYWMGTARCFARFASKRVEISARSAAARQTAQRTVKAPSGMRAPGSSPSRRGRL</sequence>
<proteinExistence type="predicted"/>